<dbReference type="InterPro" id="IPR013097">
    <property type="entry name" value="Dabb"/>
</dbReference>
<reference evidence="2" key="1">
    <citation type="submission" date="2018-03" db="EMBL/GenBank/DDBJ databases">
        <authorList>
            <person name="Guldener U."/>
        </authorList>
    </citation>
    <scope>NUCLEOTIDE SEQUENCE</scope>
</reference>
<feature type="domain" description="Stress-response A/B barrel" evidence="1">
    <location>
        <begin position="1"/>
        <end position="69"/>
    </location>
</feature>
<dbReference type="SUPFAM" id="SSF54909">
    <property type="entry name" value="Dimeric alpha+beta barrel"/>
    <property type="match status" value="1"/>
</dbReference>
<comment type="caution">
    <text evidence="2">The sequence shown here is derived from an EMBL/GenBank/DDBJ whole genome shotgun (WGS) entry which is preliminary data.</text>
</comment>
<evidence type="ECO:0000259" key="1">
    <source>
        <dbReference type="PROSITE" id="PS51502"/>
    </source>
</evidence>
<dbReference type="AlphaFoldDB" id="A0AAE8N278"/>
<name>A0AAE8N278_9PEZI</name>
<dbReference type="EMBL" id="ONZQ02000010">
    <property type="protein sequence ID" value="SPO04642.1"/>
    <property type="molecule type" value="Genomic_DNA"/>
</dbReference>
<gene>
    <name evidence="2" type="ORF">DNG_07327</name>
</gene>
<dbReference type="PROSITE" id="PS51502">
    <property type="entry name" value="S_R_A_B_BARREL"/>
    <property type="match status" value="1"/>
</dbReference>
<sequence>MVGQIPGLKSFQMGGVLASTAHRAQGFDMGLMTVMESEADILAYAPHPAHQKVHKLRETLCHETIVFDMVV</sequence>
<keyword evidence="3" id="KW-1185">Reference proteome</keyword>
<dbReference type="Proteomes" id="UP001187682">
    <property type="component" value="Unassembled WGS sequence"/>
</dbReference>
<dbReference type="InterPro" id="IPR011008">
    <property type="entry name" value="Dimeric_a/b-barrel"/>
</dbReference>
<protein>
    <recommendedName>
        <fullName evidence="1">Stress-response A/B barrel domain-containing protein</fullName>
    </recommendedName>
</protein>
<dbReference type="Gene3D" id="3.30.70.100">
    <property type="match status" value="1"/>
</dbReference>
<proteinExistence type="predicted"/>
<dbReference type="Pfam" id="PF07876">
    <property type="entry name" value="Dabb"/>
    <property type="match status" value="1"/>
</dbReference>
<accession>A0AAE8N278</accession>
<evidence type="ECO:0000313" key="2">
    <source>
        <dbReference type="EMBL" id="SPO04642.1"/>
    </source>
</evidence>
<organism evidence="2 3">
    <name type="scientific">Cephalotrichum gorgonifer</name>
    <dbReference type="NCBI Taxonomy" id="2041049"/>
    <lineage>
        <taxon>Eukaryota</taxon>
        <taxon>Fungi</taxon>
        <taxon>Dikarya</taxon>
        <taxon>Ascomycota</taxon>
        <taxon>Pezizomycotina</taxon>
        <taxon>Sordariomycetes</taxon>
        <taxon>Hypocreomycetidae</taxon>
        <taxon>Microascales</taxon>
        <taxon>Microascaceae</taxon>
        <taxon>Cephalotrichum</taxon>
    </lineage>
</organism>
<evidence type="ECO:0000313" key="3">
    <source>
        <dbReference type="Proteomes" id="UP001187682"/>
    </source>
</evidence>